<evidence type="ECO:0000313" key="2">
    <source>
        <dbReference type="EMBL" id="KAG2196428.1"/>
    </source>
</evidence>
<protein>
    <recommendedName>
        <fullName evidence="4">Gag protein</fullName>
    </recommendedName>
</protein>
<keyword evidence="3" id="KW-1185">Reference proteome</keyword>
<proteinExistence type="predicted"/>
<feature type="compositionally biased region" description="Low complexity" evidence="1">
    <location>
        <begin position="368"/>
        <end position="378"/>
    </location>
</feature>
<feature type="compositionally biased region" description="Pro residues" evidence="1">
    <location>
        <begin position="355"/>
        <end position="367"/>
    </location>
</feature>
<feature type="region of interest" description="Disordered" evidence="1">
    <location>
        <begin position="299"/>
        <end position="437"/>
    </location>
</feature>
<dbReference type="OrthoDB" id="2300740at2759"/>
<comment type="caution">
    <text evidence="2">The sequence shown here is derived from an EMBL/GenBank/DDBJ whole genome shotgun (WGS) entry which is preliminary data.</text>
</comment>
<dbReference type="EMBL" id="JAEPRC010000477">
    <property type="protein sequence ID" value="KAG2196428.1"/>
    <property type="molecule type" value="Genomic_DNA"/>
</dbReference>
<organism evidence="2 3">
    <name type="scientific">Mucor plumbeus</name>
    <dbReference type="NCBI Taxonomy" id="97098"/>
    <lineage>
        <taxon>Eukaryota</taxon>
        <taxon>Fungi</taxon>
        <taxon>Fungi incertae sedis</taxon>
        <taxon>Mucoromycota</taxon>
        <taxon>Mucoromycotina</taxon>
        <taxon>Mucoromycetes</taxon>
        <taxon>Mucorales</taxon>
        <taxon>Mucorineae</taxon>
        <taxon>Mucoraceae</taxon>
        <taxon>Mucor</taxon>
    </lineage>
</organism>
<name>A0A8H7QPI4_9FUNG</name>
<dbReference type="AlphaFoldDB" id="A0A8H7QPI4"/>
<evidence type="ECO:0000313" key="3">
    <source>
        <dbReference type="Proteomes" id="UP000650833"/>
    </source>
</evidence>
<gene>
    <name evidence="2" type="ORF">INT46_008662</name>
</gene>
<evidence type="ECO:0008006" key="4">
    <source>
        <dbReference type="Google" id="ProtNLM"/>
    </source>
</evidence>
<evidence type="ECO:0000256" key="1">
    <source>
        <dbReference type="SAM" id="MobiDB-lite"/>
    </source>
</evidence>
<reference evidence="2" key="1">
    <citation type="submission" date="2020-12" db="EMBL/GenBank/DDBJ databases">
        <title>Metabolic potential, ecology and presence of endohyphal bacteria is reflected in genomic diversity of Mucoromycotina.</title>
        <authorList>
            <person name="Muszewska A."/>
            <person name="Okrasinska A."/>
            <person name="Steczkiewicz K."/>
            <person name="Drgas O."/>
            <person name="Orlowska M."/>
            <person name="Perlinska-Lenart U."/>
            <person name="Aleksandrzak-Piekarczyk T."/>
            <person name="Szatraj K."/>
            <person name="Zielenkiewicz U."/>
            <person name="Pilsyk S."/>
            <person name="Malc E."/>
            <person name="Mieczkowski P."/>
            <person name="Kruszewska J.S."/>
            <person name="Biernat P."/>
            <person name="Pawlowska J."/>
        </authorList>
    </citation>
    <scope>NUCLEOTIDE SEQUENCE</scope>
    <source>
        <strain evidence="2">CBS 226.32</strain>
    </source>
</reference>
<accession>A0A8H7QPI4</accession>
<sequence>MSTIVPSDFDFERRRSSTMLVDSPEHTVLVQDQHHVRLFPFSGTEEEDFTDVYTHLIDYIGVKGIKDKVQKLSILRSILRNGARLEFEKAYPMLDTLNFDTVCQEMLAKYNTNKSLYRKEEAFEESRQLPGESPANFLTRINEMALRADIKDDEKRIFRRFRFGLLPEYARHCQLMGAETHAEFYKYSMGLWRTHYQPFLPKHRIENYPSPSSSSNEVIKSVSFTELIEPATKHESSPSPQLTEEKLRKMMKKIVEETLERKLSSALQISNKKIDELQAATKKLEEATDKKIFEAIKANDKKKKESGNNNNNSYPRANYPQRYSGPYRQNYGPPTNYPPRNSYGAPAQNYYGQPYGPPRPVGPPGTNGPPSNHPNNGNRAVGPSPPQGNGAPFNYHEDAQYFEQDAYYHHEYQPEYTQEYYSNPPASVSQGSQLSKN</sequence>
<feature type="compositionally biased region" description="Polar residues" evidence="1">
    <location>
        <begin position="415"/>
        <end position="437"/>
    </location>
</feature>
<dbReference type="Proteomes" id="UP000650833">
    <property type="component" value="Unassembled WGS sequence"/>
</dbReference>